<organism evidence="4 5">
    <name type="scientific">Ramularia collo-cygni</name>
    <dbReference type="NCBI Taxonomy" id="112498"/>
    <lineage>
        <taxon>Eukaryota</taxon>
        <taxon>Fungi</taxon>
        <taxon>Dikarya</taxon>
        <taxon>Ascomycota</taxon>
        <taxon>Pezizomycotina</taxon>
        <taxon>Dothideomycetes</taxon>
        <taxon>Dothideomycetidae</taxon>
        <taxon>Mycosphaerellales</taxon>
        <taxon>Mycosphaerellaceae</taxon>
        <taxon>Ramularia</taxon>
    </lineage>
</organism>
<dbReference type="AlphaFoldDB" id="A0A2D3V6Y2"/>
<dbReference type="PANTHER" id="PTHR21660:SF1">
    <property type="entry name" value="ACYL-COENZYME A THIOESTERASE 13"/>
    <property type="match status" value="1"/>
</dbReference>
<dbReference type="EMBL" id="FJUY01000010">
    <property type="protein sequence ID" value="CZT21200.1"/>
    <property type="molecule type" value="Genomic_DNA"/>
</dbReference>
<dbReference type="CDD" id="cd03443">
    <property type="entry name" value="PaaI_thioesterase"/>
    <property type="match status" value="1"/>
</dbReference>
<dbReference type="InterPro" id="IPR006683">
    <property type="entry name" value="Thioestr_dom"/>
</dbReference>
<dbReference type="Gene3D" id="3.10.129.10">
    <property type="entry name" value="Hotdog Thioesterase"/>
    <property type="match status" value="1"/>
</dbReference>
<evidence type="ECO:0000259" key="3">
    <source>
        <dbReference type="Pfam" id="PF03061"/>
    </source>
</evidence>
<accession>A0A2D3V6Y2</accession>
<dbReference type="PANTHER" id="PTHR21660">
    <property type="entry name" value="THIOESTERASE SUPERFAMILY MEMBER-RELATED"/>
    <property type="match status" value="1"/>
</dbReference>
<dbReference type="InterPro" id="IPR003736">
    <property type="entry name" value="PAAI_dom"/>
</dbReference>
<reference evidence="4 5" key="1">
    <citation type="submission" date="2016-03" db="EMBL/GenBank/DDBJ databases">
        <authorList>
            <person name="Ploux O."/>
        </authorList>
    </citation>
    <scope>NUCLEOTIDE SEQUENCE [LARGE SCALE GENOMIC DNA]</scope>
    <source>
        <strain evidence="4 5">URUG2</strain>
    </source>
</reference>
<feature type="domain" description="Thioesterase" evidence="3">
    <location>
        <begin position="82"/>
        <end position="160"/>
    </location>
</feature>
<evidence type="ECO:0000313" key="5">
    <source>
        <dbReference type="Proteomes" id="UP000225277"/>
    </source>
</evidence>
<sequence length="188" mass="20353">MSSTNSQQTLFARLTNDPKFINGSPEDKINALLGMSSPDDVRLLSQFLTEDVKLVSYKQLSPTTSSAVFAFRVERFYCNFSGNLHGGAAATFYDVLTSILLQAIDAPGSWGNAGVSRSLSVTYLRPAPEGIMVECDVEVVHSGKSLAFLRGSMKRQDDGKLISTCEHDKAAVKIKAGFEVPSPKPAKM</sequence>
<dbReference type="Proteomes" id="UP000225277">
    <property type="component" value="Unassembled WGS sequence"/>
</dbReference>
<dbReference type="RefSeq" id="XP_023628089.1">
    <property type="nucleotide sequence ID" value="XM_023772321.1"/>
</dbReference>
<dbReference type="InterPro" id="IPR039298">
    <property type="entry name" value="ACOT13"/>
</dbReference>
<dbReference type="STRING" id="112498.A0A2D3V6Y2"/>
<dbReference type="GeneID" id="35602183"/>
<dbReference type="InterPro" id="IPR029069">
    <property type="entry name" value="HotDog_dom_sf"/>
</dbReference>
<name>A0A2D3V6Y2_9PEZI</name>
<dbReference type="SUPFAM" id="SSF54637">
    <property type="entry name" value="Thioesterase/thiol ester dehydrase-isomerase"/>
    <property type="match status" value="1"/>
</dbReference>
<protein>
    <recommendedName>
        <fullName evidence="3">Thioesterase domain-containing protein</fullName>
    </recommendedName>
</protein>
<dbReference type="NCBIfam" id="TIGR00369">
    <property type="entry name" value="unchar_dom_1"/>
    <property type="match status" value="1"/>
</dbReference>
<dbReference type="OrthoDB" id="2831072at2759"/>
<evidence type="ECO:0000256" key="2">
    <source>
        <dbReference type="ARBA" id="ARBA00022801"/>
    </source>
</evidence>
<comment type="similarity">
    <text evidence="1">Belongs to the thioesterase PaaI family.</text>
</comment>
<dbReference type="Pfam" id="PF03061">
    <property type="entry name" value="4HBT"/>
    <property type="match status" value="1"/>
</dbReference>
<dbReference type="GO" id="GO:0047617">
    <property type="term" value="F:fatty acyl-CoA hydrolase activity"/>
    <property type="evidence" value="ECO:0007669"/>
    <property type="project" value="InterPro"/>
</dbReference>
<gene>
    <name evidence="4" type="ORF">RCC_07062</name>
</gene>
<proteinExistence type="inferred from homology"/>
<evidence type="ECO:0000256" key="1">
    <source>
        <dbReference type="ARBA" id="ARBA00008324"/>
    </source>
</evidence>
<keyword evidence="2" id="KW-0378">Hydrolase</keyword>
<keyword evidence="5" id="KW-1185">Reference proteome</keyword>
<evidence type="ECO:0000313" key="4">
    <source>
        <dbReference type="EMBL" id="CZT21200.1"/>
    </source>
</evidence>